<reference evidence="1 2" key="1">
    <citation type="journal article" date="2016" name="Nat. Commun.">
        <title>Thousands of microbial genomes shed light on interconnected biogeochemical processes in an aquifer system.</title>
        <authorList>
            <person name="Anantharaman K."/>
            <person name="Brown C.T."/>
            <person name="Hug L.A."/>
            <person name="Sharon I."/>
            <person name="Castelle C.J."/>
            <person name="Probst A.J."/>
            <person name="Thomas B.C."/>
            <person name="Singh A."/>
            <person name="Wilkins M.J."/>
            <person name="Karaoz U."/>
            <person name="Brodie E.L."/>
            <person name="Williams K.H."/>
            <person name="Hubbard S.S."/>
            <person name="Banfield J.F."/>
        </authorList>
    </citation>
    <scope>NUCLEOTIDE SEQUENCE [LARGE SCALE GENOMIC DNA]</scope>
    <source>
        <strain evidence="2">RBG_16_55_9</strain>
    </source>
</reference>
<comment type="caution">
    <text evidence="1">The sequence shown here is derived from an EMBL/GenBank/DDBJ whole genome shotgun (WGS) entry which is preliminary data.</text>
</comment>
<keyword evidence="1" id="KW-0418">Kinase</keyword>
<dbReference type="InterPro" id="IPR052922">
    <property type="entry name" value="Cytidylate_Kinase-2"/>
</dbReference>
<evidence type="ECO:0000313" key="1">
    <source>
        <dbReference type="EMBL" id="OGF55063.1"/>
    </source>
</evidence>
<dbReference type="EMBL" id="MFGX01000064">
    <property type="protein sequence ID" value="OGF55063.1"/>
    <property type="molecule type" value="Genomic_DNA"/>
</dbReference>
<keyword evidence="1" id="KW-0808">Transferase</keyword>
<dbReference type="Gene3D" id="3.40.50.300">
    <property type="entry name" value="P-loop containing nucleotide triphosphate hydrolases"/>
    <property type="match status" value="1"/>
</dbReference>
<sequence>MLKVLAHGGKRIAVIGTTGSGKTTLAQQLAGCLGVLHVELDALHWGAGWSPAPLEIFRERVSQSLKGDGWVVDGNYSKVRDIVWSRADTIVWLDYSFWVIIRRVIQRTFRRLLRQEELWNGNRERWRDQFLSRESLFLWVLRTYWRRRREYPLLLREPEYAHLAVVHLRSPMDAQEWLARIAT</sequence>
<dbReference type="AlphaFoldDB" id="A0A1F5UV88"/>
<dbReference type="GO" id="GO:0016301">
    <property type="term" value="F:kinase activity"/>
    <property type="evidence" value="ECO:0007669"/>
    <property type="project" value="UniProtKB-KW"/>
</dbReference>
<evidence type="ECO:0000313" key="2">
    <source>
        <dbReference type="Proteomes" id="UP000179157"/>
    </source>
</evidence>
<dbReference type="STRING" id="1817864.A2Z21_04525"/>
<feature type="non-terminal residue" evidence="1">
    <location>
        <position position="183"/>
    </location>
</feature>
<dbReference type="InterPro" id="IPR027417">
    <property type="entry name" value="P-loop_NTPase"/>
</dbReference>
<dbReference type="SUPFAM" id="SSF52540">
    <property type="entry name" value="P-loop containing nucleoside triphosphate hydrolases"/>
    <property type="match status" value="1"/>
</dbReference>
<organism evidence="1 2">
    <name type="scientific">Fraserbacteria sp. (strain RBG_16_55_9)</name>
    <dbReference type="NCBI Taxonomy" id="1817864"/>
    <lineage>
        <taxon>Bacteria</taxon>
        <taxon>Candidatus Fraseribacteriota</taxon>
    </lineage>
</organism>
<dbReference type="PANTHER" id="PTHR37816:SF1">
    <property type="entry name" value="TOXIN"/>
    <property type="match status" value="1"/>
</dbReference>
<gene>
    <name evidence="1" type="ORF">A2Z21_04525</name>
</gene>
<proteinExistence type="predicted"/>
<accession>A0A1F5UV88</accession>
<protein>
    <submittedName>
        <fullName evidence="1">Adenylate kinase</fullName>
    </submittedName>
</protein>
<name>A0A1F5UV88_FRAXR</name>
<dbReference type="Proteomes" id="UP000179157">
    <property type="component" value="Unassembled WGS sequence"/>
</dbReference>
<dbReference type="PANTHER" id="PTHR37816">
    <property type="entry name" value="YALI0E33011P"/>
    <property type="match status" value="1"/>
</dbReference>